<keyword evidence="7 13" id="KW-0547">Nucleotide-binding</keyword>
<comment type="catalytic activity">
    <reaction evidence="12 13">
        <text>tRNA(Phe) + L-phenylalanine + ATP = L-phenylalanyl-tRNA(Phe) + AMP + diphosphate + H(+)</text>
        <dbReference type="Rhea" id="RHEA:19413"/>
        <dbReference type="Rhea" id="RHEA-COMP:9668"/>
        <dbReference type="Rhea" id="RHEA-COMP:9699"/>
        <dbReference type="ChEBI" id="CHEBI:15378"/>
        <dbReference type="ChEBI" id="CHEBI:30616"/>
        <dbReference type="ChEBI" id="CHEBI:33019"/>
        <dbReference type="ChEBI" id="CHEBI:58095"/>
        <dbReference type="ChEBI" id="CHEBI:78442"/>
        <dbReference type="ChEBI" id="CHEBI:78531"/>
        <dbReference type="ChEBI" id="CHEBI:456215"/>
        <dbReference type="EC" id="6.1.1.20"/>
    </reaction>
</comment>
<dbReference type="SUPFAM" id="SSF55681">
    <property type="entry name" value="Class II aaRS and biotin synthetases"/>
    <property type="match status" value="1"/>
</dbReference>
<proteinExistence type="inferred from homology"/>
<dbReference type="Proteomes" id="UP000177230">
    <property type="component" value="Unassembled WGS sequence"/>
</dbReference>
<feature type="domain" description="Aminoacyl-transfer RNA synthetases class-II family profile" evidence="14">
    <location>
        <begin position="111"/>
        <end position="340"/>
    </location>
</feature>
<dbReference type="EMBL" id="MFFM01000046">
    <property type="protein sequence ID" value="OGF08816.1"/>
    <property type="molecule type" value="Genomic_DNA"/>
</dbReference>
<dbReference type="PANTHER" id="PTHR11538:SF41">
    <property type="entry name" value="PHENYLALANINE--TRNA LIGASE, MITOCHONDRIAL"/>
    <property type="match status" value="1"/>
</dbReference>
<organism evidence="15 16">
    <name type="scientific">Candidatus Edwardsbacteria bacterium GWF2_54_11</name>
    <dbReference type="NCBI Taxonomy" id="1817851"/>
    <lineage>
        <taxon>Bacteria</taxon>
        <taxon>Candidatus Edwardsiibacteriota</taxon>
    </lineage>
</organism>
<dbReference type="Pfam" id="PF02912">
    <property type="entry name" value="Phe_tRNA-synt_N"/>
    <property type="match status" value="1"/>
</dbReference>
<comment type="subunit">
    <text evidence="3 13">Tetramer of two alpha and two beta subunits.</text>
</comment>
<comment type="caution">
    <text evidence="15">The sequence shown here is derived from an EMBL/GenBank/DDBJ whole genome shotgun (WGS) entry which is preliminary data.</text>
</comment>
<comment type="cofactor">
    <cofactor evidence="13">
        <name>Mg(2+)</name>
        <dbReference type="ChEBI" id="CHEBI:18420"/>
    </cofactor>
    <text evidence="13">Binds 2 magnesium ions per tetramer.</text>
</comment>
<dbReference type="GO" id="GO:0000049">
    <property type="term" value="F:tRNA binding"/>
    <property type="evidence" value="ECO:0007669"/>
    <property type="project" value="InterPro"/>
</dbReference>
<dbReference type="GO" id="GO:0005524">
    <property type="term" value="F:ATP binding"/>
    <property type="evidence" value="ECO:0007669"/>
    <property type="project" value="UniProtKB-UniRule"/>
</dbReference>
<reference evidence="15 16" key="1">
    <citation type="journal article" date="2016" name="Nat. Commun.">
        <title>Thousands of microbial genomes shed light on interconnected biogeochemical processes in an aquifer system.</title>
        <authorList>
            <person name="Anantharaman K."/>
            <person name="Brown C.T."/>
            <person name="Hug L.A."/>
            <person name="Sharon I."/>
            <person name="Castelle C.J."/>
            <person name="Probst A.J."/>
            <person name="Thomas B.C."/>
            <person name="Singh A."/>
            <person name="Wilkins M.J."/>
            <person name="Karaoz U."/>
            <person name="Brodie E.L."/>
            <person name="Williams K.H."/>
            <person name="Hubbard S.S."/>
            <person name="Banfield J.F."/>
        </authorList>
    </citation>
    <scope>NUCLEOTIDE SEQUENCE [LARGE SCALE GENOMIC DNA]</scope>
</reference>
<evidence type="ECO:0000256" key="3">
    <source>
        <dbReference type="ARBA" id="ARBA00011209"/>
    </source>
</evidence>
<evidence type="ECO:0000256" key="1">
    <source>
        <dbReference type="ARBA" id="ARBA00004496"/>
    </source>
</evidence>
<dbReference type="InterPro" id="IPR022911">
    <property type="entry name" value="Phe_tRNA_ligase_alpha1_bac"/>
</dbReference>
<dbReference type="InterPro" id="IPR010978">
    <property type="entry name" value="tRNA-bd_arm"/>
</dbReference>
<dbReference type="PROSITE" id="PS50862">
    <property type="entry name" value="AA_TRNA_LIGASE_II"/>
    <property type="match status" value="1"/>
</dbReference>
<dbReference type="AlphaFoldDB" id="A0A1F5R327"/>
<protein>
    <recommendedName>
        <fullName evidence="13">Phenylalanine--tRNA ligase alpha subunit</fullName>
        <ecNumber evidence="13">6.1.1.20</ecNumber>
    </recommendedName>
    <alternativeName>
        <fullName evidence="13">Phenylalanyl-tRNA synthetase alpha subunit</fullName>
        <shortName evidence="13">PheRS</shortName>
    </alternativeName>
</protein>
<dbReference type="FunFam" id="3.30.930.10:FF:000003">
    <property type="entry name" value="Phenylalanine--tRNA ligase alpha subunit"/>
    <property type="match status" value="1"/>
</dbReference>
<evidence type="ECO:0000256" key="11">
    <source>
        <dbReference type="ARBA" id="ARBA00023146"/>
    </source>
</evidence>
<dbReference type="GO" id="GO:0004826">
    <property type="term" value="F:phenylalanine-tRNA ligase activity"/>
    <property type="evidence" value="ECO:0007669"/>
    <property type="project" value="UniProtKB-UniRule"/>
</dbReference>
<dbReference type="NCBIfam" id="TIGR00468">
    <property type="entry name" value="pheS"/>
    <property type="match status" value="1"/>
</dbReference>
<evidence type="ECO:0000256" key="4">
    <source>
        <dbReference type="ARBA" id="ARBA00022490"/>
    </source>
</evidence>
<dbReference type="InterPro" id="IPR045864">
    <property type="entry name" value="aa-tRNA-synth_II/BPL/LPL"/>
</dbReference>
<evidence type="ECO:0000256" key="7">
    <source>
        <dbReference type="ARBA" id="ARBA00022741"/>
    </source>
</evidence>
<evidence type="ECO:0000256" key="9">
    <source>
        <dbReference type="ARBA" id="ARBA00022842"/>
    </source>
</evidence>
<keyword evidence="9 13" id="KW-0460">Magnesium</keyword>
<dbReference type="HAMAP" id="MF_00281">
    <property type="entry name" value="Phe_tRNA_synth_alpha1"/>
    <property type="match status" value="1"/>
</dbReference>
<keyword evidence="8 13" id="KW-0067">ATP-binding</keyword>
<evidence type="ECO:0000256" key="12">
    <source>
        <dbReference type="ARBA" id="ARBA00049255"/>
    </source>
</evidence>
<evidence type="ECO:0000259" key="14">
    <source>
        <dbReference type="PROSITE" id="PS50862"/>
    </source>
</evidence>
<dbReference type="GO" id="GO:0005737">
    <property type="term" value="C:cytoplasm"/>
    <property type="evidence" value="ECO:0007669"/>
    <property type="project" value="UniProtKB-SubCell"/>
</dbReference>
<dbReference type="SUPFAM" id="SSF46589">
    <property type="entry name" value="tRNA-binding arm"/>
    <property type="match status" value="1"/>
</dbReference>
<evidence type="ECO:0000313" key="16">
    <source>
        <dbReference type="Proteomes" id="UP000177230"/>
    </source>
</evidence>
<evidence type="ECO:0000256" key="2">
    <source>
        <dbReference type="ARBA" id="ARBA00010207"/>
    </source>
</evidence>
<feature type="binding site" evidence="13">
    <location>
        <position position="256"/>
    </location>
    <ligand>
        <name>Mg(2+)</name>
        <dbReference type="ChEBI" id="CHEBI:18420"/>
        <note>shared with beta subunit</note>
    </ligand>
</feature>
<comment type="similarity">
    <text evidence="2 13">Belongs to the class-II aminoacyl-tRNA synthetase family. Phe-tRNA synthetase alpha subunit type 1 subfamily.</text>
</comment>
<dbReference type="Gene3D" id="3.30.930.10">
    <property type="entry name" value="Bira Bifunctional Protein, Domain 2"/>
    <property type="match status" value="1"/>
</dbReference>
<keyword evidence="5 13" id="KW-0436">Ligase</keyword>
<gene>
    <name evidence="13" type="primary">pheS</name>
    <name evidence="15" type="ORF">A2024_00880</name>
</gene>
<keyword evidence="4 13" id="KW-0963">Cytoplasm</keyword>
<keyword evidence="11 13" id="KW-0030">Aminoacyl-tRNA synthetase</keyword>
<dbReference type="GO" id="GO:0000287">
    <property type="term" value="F:magnesium ion binding"/>
    <property type="evidence" value="ECO:0007669"/>
    <property type="project" value="UniProtKB-UniRule"/>
</dbReference>
<dbReference type="EC" id="6.1.1.20" evidence="13"/>
<keyword evidence="10 13" id="KW-0648">Protein biosynthesis</keyword>
<dbReference type="InterPro" id="IPR004188">
    <property type="entry name" value="Phe-tRNA_ligase_II_N"/>
</dbReference>
<evidence type="ECO:0000256" key="5">
    <source>
        <dbReference type="ARBA" id="ARBA00022598"/>
    </source>
</evidence>
<dbReference type="Pfam" id="PF01409">
    <property type="entry name" value="tRNA-synt_2d"/>
    <property type="match status" value="1"/>
</dbReference>
<dbReference type="InterPro" id="IPR006195">
    <property type="entry name" value="aa-tRNA-synth_II"/>
</dbReference>
<name>A0A1F5R327_9BACT</name>
<evidence type="ECO:0000256" key="8">
    <source>
        <dbReference type="ARBA" id="ARBA00022840"/>
    </source>
</evidence>
<dbReference type="GO" id="GO:0006432">
    <property type="term" value="P:phenylalanyl-tRNA aminoacylation"/>
    <property type="evidence" value="ECO:0007669"/>
    <property type="project" value="UniProtKB-UniRule"/>
</dbReference>
<dbReference type="InterPro" id="IPR002319">
    <property type="entry name" value="Phenylalanyl-tRNA_Synthase"/>
</dbReference>
<accession>A0A1F5R327</accession>
<evidence type="ECO:0000313" key="15">
    <source>
        <dbReference type="EMBL" id="OGF08816.1"/>
    </source>
</evidence>
<keyword evidence="6 13" id="KW-0479">Metal-binding</keyword>
<evidence type="ECO:0000256" key="13">
    <source>
        <dbReference type="HAMAP-Rule" id="MF_00281"/>
    </source>
</evidence>
<dbReference type="CDD" id="cd00496">
    <property type="entry name" value="PheRS_alpha_core"/>
    <property type="match status" value="1"/>
</dbReference>
<evidence type="ECO:0000256" key="10">
    <source>
        <dbReference type="ARBA" id="ARBA00022917"/>
    </source>
</evidence>
<dbReference type="PANTHER" id="PTHR11538">
    <property type="entry name" value="PHENYLALANYL-TRNA SYNTHETASE"/>
    <property type="match status" value="1"/>
</dbReference>
<sequence length="341" mass="38491">MKDKLATIGAEAEERISGCRSLAELEALRVLYLGRKGELTELLKSVSSLPPEERPSFGAVTNQLKVRIGELLDARKAGLSTTELEFRHSQEAVDVTLPGRRPFAGHRHPLSQLLEEISDIFHGMGFSVAEGPDAESSRNNFDALNTPQNHPSRDMQDTFYLNDDQSLLMRTHTSPVQIRTMRSQPPPVRIIAPGRCYRRDAIDASHMPVFHQCEGLYVDRKASLADLKGILNYFARQLLGEKVKIRFRPHFFPFTEPSVEYDFSCLFCGGQGCRVCKQSGWLEISGAGMVDPNVFKNVGYDPEVYQGFAWGLGLERVAMLRYGINDIRLFYQGDLRFLEQF</sequence>
<dbReference type="InterPro" id="IPR004529">
    <property type="entry name" value="Phe-tRNA-synth_IIc_asu"/>
</dbReference>
<evidence type="ECO:0000256" key="6">
    <source>
        <dbReference type="ARBA" id="ARBA00022723"/>
    </source>
</evidence>
<comment type="subcellular location">
    <subcellularLocation>
        <location evidence="1 13">Cytoplasm</location>
    </subcellularLocation>
</comment>